<comment type="similarity">
    <text evidence="2">Belongs to the short-chain dehydrogenases/reductases (SDR) family.</text>
</comment>
<dbReference type="CDD" id="cd05327">
    <property type="entry name" value="retinol-DH_like_SDR_c_like"/>
    <property type="match status" value="1"/>
</dbReference>
<proteinExistence type="inferred from homology"/>
<organism evidence="3 4">
    <name type="scientific">Paenibacillus oryzae</name>
    <dbReference type="NCBI Taxonomy" id="1844972"/>
    <lineage>
        <taxon>Bacteria</taxon>
        <taxon>Bacillati</taxon>
        <taxon>Bacillota</taxon>
        <taxon>Bacilli</taxon>
        <taxon>Bacillales</taxon>
        <taxon>Paenibacillaceae</taxon>
        <taxon>Paenibacillus</taxon>
    </lineage>
</organism>
<name>A0A1A5YHT0_9BACL</name>
<dbReference type="GO" id="GO:0016491">
    <property type="term" value="F:oxidoreductase activity"/>
    <property type="evidence" value="ECO:0007669"/>
    <property type="project" value="UniProtKB-KW"/>
</dbReference>
<dbReference type="EMBL" id="LYPA01000064">
    <property type="protein sequence ID" value="OBR65147.1"/>
    <property type="molecule type" value="Genomic_DNA"/>
</dbReference>
<dbReference type="AlphaFoldDB" id="A0A1A5YHT0"/>
<dbReference type="OrthoDB" id="9809821at2"/>
<dbReference type="SUPFAM" id="SSF51735">
    <property type="entry name" value="NAD(P)-binding Rossmann-fold domains"/>
    <property type="match status" value="1"/>
</dbReference>
<dbReference type="Pfam" id="PF00106">
    <property type="entry name" value="adh_short"/>
    <property type="match status" value="1"/>
</dbReference>
<gene>
    <name evidence="3" type="ORF">A7K91_05685</name>
</gene>
<protein>
    <submittedName>
        <fullName evidence="3">Short-chain dehydrogenase</fullName>
    </submittedName>
</protein>
<dbReference type="PANTHER" id="PTHR43157:SF31">
    <property type="entry name" value="PHOSPHATIDYLINOSITOL-GLYCAN BIOSYNTHESIS CLASS F PROTEIN"/>
    <property type="match status" value="1"/>
</dbReference>
<sequence>MTGKVVIVTGANAGMGLAAVIELAKAGAEVIMACRSRQRGEEARAKALAESGAAHIELMLCDLGNFASIRAFCASVAERYSRLDVLINNAGVVSLKRQLTDDGYESMLGVNHLGHFLLTTELLGLLHASPQGRIVVVSSGAYKVGHIHFDDMNLQRGFNVVKGYAQSKLANILFTRELARRLEGTSVTVNCLHPGAVGTSLGVNRETGFGKSVYALLRPFFLTPLEGAETTLYLASSQEGGTASGNYYYKKKQQTLSGRAIDDEAAKRLWQWSEEQISKL</sequence>
<accession>A0A1A5YHT0</accession>
<comment type="caution">
    <text evidence="3">The sequence shown here is derived from an EMBL/GenBank/DDBJ whole genome shotgun (WGS) entry which is preliminary data.</text>
</comment>
<dbReference type="RefSeq" id="WP_068684526.1">
    <property type="nucleotide sequence ID" value="NZ_LYPA01000064.1"/>
</dbReference>
<dbReference type="STRING" id="1844972.A7K91_05685"/>
<dbReference type="InterPro" id="IPR002347">
    <property type="entry name" value="SDR_fam"/>
</dbReference>
<dbReference type="PRINTS" id="PR00081">
    <property type="entry name" value="GDHRDH"/>
</dbReference>
<dbReference type="Gene3D" id="3.40.50.720">
    <property type="entry name" value="NAD(P)-binding Rossmann-like Domain"/>
    <property type="match status" value="1"/>
</dbReference>
<keyword evidence="4" id="KW-1185">Reference proteome</keyword>
<evidence type="ECO:0000256" key="1">
    <source>
        <dbReference type="ARBA" id="ARBA00023002"/>
    </source>
</evidence>
<reference evidence="3 4" key="1">
    <citation type="submission" date="2016-05" db="EMBL/GenBank/DDBJ databases">
        <title>Paenibacillus oryzae. sp. nov., isolated from the rice root.</title>
        <authorList>
            <person name="Zhang J."/>
            <person name="Zhang X."/>
        </authorList>
    </citation>
    <scope>NUCLEOTIDE SEQUENCE [LARGE SCALE GENOMIC DNA]</scope>
    <source>
        <strain evidence="3 4">1DrF-4</strain>
    </source>
</reference>
<keyword evidence="1" id="KW-0560">Oxidoreductase</keyword>
<dbReference type="PANTHER" id="PTHR43157">
    <property type="entry name" value="PHOSPHATIDYLINOSITOL-GLYCAN BIOSYNTHESIS CLASS F PROTEIN-RELATED"/>
    <property type="match status" value="1"/>
</dbReference>
<evidence type="ECO:0000256" key="2">
    <source>
        <dbReference type="RuleBase" id="RU000363"/>
    </source>
</evidence>
<dbReference type="InterPro" id="IPR036291">
    <property type="entry name" value="NAD(P)-bd_dom_sf"/>
</dbReference>
<dbReference type="PRINTS" id="PR00080">
    <property type="entry name" value="SDRFAMILY"/>
</dbReference>
<evidence type="ECO:0000313" key="3">
    <source>
        <dbReference type="EMBL" id="OBR65147.1"/>
    </source>
</evidence>
<evidence type="ECO:0000313" key="4">
    <source>
        <dbReference type="Proteomes" id="UP000092024"/>
    </source>
</evidence>
<dbReference type="Proteomes" id="UP000092024">
    <property type="component" value="Unassembled WGS sequence"/>
</dbReference>